<evidence type="ECO:0000313" key="5">
    <source>
        <dbReference type="Proteomes" id="UP001373496"/>
    </source>
</evidence>
<organism evidence="4 5">
    <name type="scientific">Klenkia terrae</name>
    <dbReference type="NCBI Taxonomy" id="1052259"/>
    <lineage>
        <taxon>Bacteria</taxon>
        <taxon>Bacillati</taxon>
        <taxon>Actinomycetota</taxon>
        <taxon>Actinomycetes</taxon>
        <taxon>Geodermatophilales</taxon>
        <taxon>Geodermatophilaceae</taxon>
        <taxon>Klenkia</taxon>
    </lineage>
</organism>
<dbReference type="NCBIfam" id="NF033103">
    <property type="entry name" value="bla_class_A"/>
    <property type="match status" value="1"/>
</dbReference>
<dbReference type="RefSeq" id="WP_225235818.1">
    <property type="nucleotide sequence ID" value="NZ_JBAPLV010000022.1"/>
</dbReference>
<sequence>MRRAAVLVAAVLLAGCGGSGGTASTSSPSSAPSSAAASTTTPDVAALAGVDALEQAYGARVGAWVLDTGTGQVLGHRVDERFAHASTIKLVLVGLLLQRVDDAQLDAVVPIEAADVLEYAPVTSQYVGVGLPLREVMRAAITVSDNTAANLLVEQLGGPAQVQAALRDAGNTTTNVDRTEPALNEATPGDPRDTSTPAGLGRTVEQLVLGDALTPPRRALLLQWLQENTTGDAAVRAGVPTGWTVGDKTGSGGYGTRNDVAVVQPDDGGAPLVVVLLTDRGTAEADSDDGLLADATRAVVEQLGR</sequence>
<keyword evidence="4" id="KW-0378">Hydrolase</keyword>
<evidence type="ECO:0000259" key="3">
    <source>
        <dbReference type="Pfam" id="PF13354"/>
    </source>
</evidence>
<feature type="region of interest" description="Disordered" evidence="1">
    <location>
        <begin position="171"/>
        <end position="199"/>
    </location>
</feature>
<feature type="chain" id="PRO_5045098210" evidence="2">
    <location>
        <begin position="24"/>
        <end position="305"/>
    </location>
</feature>
<dbReference type="PANTHER" id="PTHR35333">
    <property type="entry name" value="BETA-LACTAMASE"/>
    <property type="match status" value="1"/>
</dbReference>
<evidence type="ECO:0000313" key="4">
    <source>
        <dbReference type="EMBL" id="MEI4280363.1"/>
    </source>
</evidence>
<dbReference type="PANTHER" id="PTHR35333:SF3">
    <property type="entry name" value="BETA-LACTAMASE-TYPE TRANSPEPTIDASE FOLD CONTAINING PROTEIN"/>
    <property type="match status" value="1"/>
</dbReference>
<gene>
    <name evidence="4" type="primary">bla</name>
    <name evidence="4" type="ORF">UXQ13_17955</name>
</gene>
<accession>A0ABU8EAG3</accession>
<dbReference type="Pfam" id="PF13354">
    <property type="entry name" value="Beta-lactamase2"/>
    <property type="match status" value="1"/>
</dbReference>
<proteinExistence type="predicted"/>
<evidence type="ECO:0000256" key="2">
    <source>
        <dbReference type="SAM" id="SignalP"/>
    </source>
</evidence>
<dbReference type="EMBL" id="JBAPLV010000022">
    <property type="protein sequence ID" value="MEI4280363.1"/>
    <property type="molecule type" value="Genomic_DNA"/>
</dbReference>
<keyword evidence="5" id="KW-1185">Reference proteome</keyword>
<dbReference type="SUPFAM" id="SSF56601">
    <property type="entry name" value="beta-lactamase/transpeptidase-like"/>
    <property type="match status" value="1"/>
</dbReference>
<dbReference type="Proteomes" id="UP001373496">
    <property type="component" value="Unassembled WGS sequence"/>
</dbReference>
<dbReference type="GO" id="GO:0008800">
    <property type="term" value="F:beta-lactamase activity"/>
    <property type="evidence" value="ECO:0007669"/>
    <property type="project" value="UniProtKB-EC"/>
</dbReference>
<dbReference type="InterPro" id="IPR045155">
    <property type="entry name" value="Beta-lactam_cat"/>
</dbReference>
<feature type="signal peptide" evidence="2">
    <location>
        <begin position="1"/>
        <end position="23"/>
    </location>
</feature>
<dbReference type="EC" id="3.5.2.6" evidence="4"/>
<reference evidence="4 5" key="1">
    <citation type="submission" date="2024-03" db="EMBL/GenBank/DDBJ databases">
        <title>Draft genome sequence of Klenkia terrae.</title>
        <authorList>
            <person name="Duangmal K."/>
            <person name="Chantavorakit T."/>
        </authorList>
    </citation>
    <scope>NUCLEOTIDE SEQUENCE [LARGE SCALE GENOMIC DNA]</scope>
    <source>
        <strain evidence="4 5">JCM 17786</strain>
    </source>
</reference>
<dbReference type="Gene3D" id="3.40.710.10">
    <property type="entry name" value="DD-peptidase/beta-lactamase superfamily"/>
    <property type="match status" value="1"/>
</dbReference>
<protein>
    <submittedName>
        <fullName evidence="4">Class A beta-lactamase</fullName>
        <ecNumber evidence="4">3.5.2.6</ecNumber>
    </submittedName>
</protein>
<evidence type="ECO:0000256" key="1">
    <source>
        <dbReference type="SAM" id="MobiDB-lite"/>
    </source>
</evidence>
<name>A0ABU8EAG3_9ACTN</name>
<comment type="caution">
    <text evidence="4">The sequence shown here is derived from an EMBL/GenBank/DDBJ whole genome shotgun (WGS) entry which is preliminary data.</text>
</comment>
<dbReference type="InterPro" id="IPR000871">
    <property type="entry name" value="Beta-lactam_class-A"/>
</dbReference>
<feature type="domain" description="Beta-lactamase class A catalytic" evidence="3">
    <location>
        <begin position="63"/>
        <end position="276"/>
    </location>
</feature>
<keyword evidence="2" id="KW-0732">Signal</keyword>
<dbReference type="InterPro" id="IPR012338">
    <property type="entry name" value="Beta-lactam/transpept-like"/>
</dbReference>
<dbReference type="PRINTS" id="PR00118">
    <property type="entry name" value="BLACTAMASEA"/>
</dbReference>
<dbReference type="PROSITE" id="PS51257">
    <property type="entry name" value="PROKAR_LIPOPROTEIN"/>
    <property type="match status" value="1"/>
</dbReference>